<gene>
    <name evidence="1" type="ORF">QRX50_26695</name>
</gene>
<evidence type="ECO:0000313" key="1">
    <source>
        <dbReference type="EMBL" id="WIX75135.1"/>
    </source>
</evidence>
<sequence>MRSFIVEVPAQDSRMLGVFAALGLPYRIGRGRPERKVTLSLAPAAKHP</sequence>
<keyword evidence="2" id="KW-1185">Reference proteome</keyword>
<evidence type="ECO:0000313" key="2">
    <source>
        <dbReference type="Proteomes" id="UP001236014"/>
    </source>
</evidence>
<dbReference type="EMBL" id="CP127294">
    <property type="protein sequence ID" value="WIX75135.1"/>
    <property type="molecule type" value="Genomic_DNA"/>
</dbReference>
<dbReference type="RefSeq" id="WP_285965912.1">
    <property type="nucleotide sequence ID" value="NZ_CP127294.1"/>
</dbReference>
<proteinExistence type="predicted"/>
<dbReference type="KEGG" id="acab:QRX50_26695"/>
<accession>A0A9Y2I9R2</accession>
<reference evidence="1 2" key="1">
    <citation type="submission" date="2023-06" db="EMBL/GenBank/DDBJ databases">
        <authorList>
            <person name="Oyuntsetseg B."/>
            <person name="Kim S.B."/>
        </authorList>
    </citation>
    <scope>NUCLEOTIDE SEQUENCE [LARGE SCALE GENOMIC DNA]</scope>
    <source>
        <strain evidence="1 2">2-15</strain>
    </source>
</reference>
<dbReference type="Proteomes" id="UP001236014">
    <property type="component" value="Chromosome"/>
</dbReference>
<protein>
    <submittedName>
        <fullName evidence="1">Uncharacterized protein</fullName>
    </submittedName>
</protein>
<dbReference type="AlphaFoldDB" id="A0A9Y2I9R2"/>
<name>A0A9Y2I9R2_9PSEU</name>
<organism evidence="1 2">
    <name type="scientific">Amycolatopsis carbonis</name>
    <dbReference type="NCBI Taxonomy" id="715471"/>
    <lineage>
        <taxon>Bacteria</taxon>
        <taxon>Bacillati</taxon>
        <taxon>Actinomycetota</taxon>
        <taxon>Actinomycetes</taxon>
        <taxon>Pseudonocardiales</taxon>
        <taxon>Pseudonocardiaceae</taxon>
        <taxon>Amycolatopsis</taxon>
    </lineage>
</organism>